<dbReference type="Pfam" id="PF00149">
    <property type="entry name" value="Metallophos"/>
    <property type="match status" value="1"/>
</dbReference>
<dbReference type="GO" id="GO:0005783">
    <property type="term" value="C:endoplasmic reticulum"/>
    <property type="evidence" value="ECO:0007669"/>
    <property type="project" value="TreeGrafter"/>
</dbReference>
<keyword evidence="2 5" id="KW-0812">Transmembrane</keyword>
<evidence type="ECO:0000256" key="1">
    <source>
        <dbReference type="ARBA" id="ARBA00004141"/>
    </source>
</evidence>
<dbReference type="EMBL" id="LN890954">
    <property type="protein sequence ID" value="CUS14880.1"/>
    <property type="molecule type" value="Genomic_DNA"/>
</dbReference>
<evidence type="ECO:0000256" key="3">
    <source>
        <dbReference type="ARBA" id="ARBA00022989"/>
    </source>
</evidence>
<gene>
    <name evidence="7" type="ORF">GSTUAT00000950001</name>
</gene>
<dbReference type="GO" id="GO:0006506">
    <property type="term" value="P:GPI anchor biosynthetic process"/>
    <property type="evidence" value="ECO:0007669"/>
    <property type="project" value="InterPro"/>
</dbReference>
<evidence type="ECO:0000256" key="4">
    <source>
        <dbReference type="ARBA" id="ARBA00023136"/>
    </source>
</evidence>
<dbReference type="SUPFAM" id="SSF56300">
    <property type="entry name" value="Metallo-dependent phosphatases"/>
    <property type="match status" value="1"/>
</dbReference>
<dbReference type="InterPro" id="IPR029052">
    <property type="entry name" value="Metallo-depent_PP-like"/>
</dbReference>
<keyword evidence="8" id="KW-1185">Reference proteome</keyword>
<dbReference type="InterPro" id="IPR033308">
    <property type="entry name" value="PGAP5/Cdc1/Ted1"/>
</dbReference>
<dbReference type="Proteomes" id="UP001412239">
    <property type="component" value="Unassembled WGS sequence"/>
</dbReference>
<evidence type="ECO:0000256" key="5">
    <source>
        <dbReference type="SAM" id="Phobius"/>
    </source>
</evidence>
<protein>
    <recommendedName>
        <fullName evidence="6">Calcineurin-like phosphoesterase domain-containing protein</fullName>
    </recommendedName>
</protein>
<accession>A0A292Q847</accession>
<dbReference type="GO" id="GO:0016020">
    <property type="term" value="C:membrane"/>
    <property type="evidence" value="ECO:0007669"/>
    <property type="project" value="UniProtKB-SubCell"/>
</dbReference>
<sequence>MASRQVQLARWLASFIALIWPHLTVVNLLRLLWLSTVYYDERHVYKSAMATCDWDNWENWGPETVPHRVVLIADPQIIDRHTYARRDIALSATIFYTDLYMSRSYDSIINHLNPSTVIFLGDLFDGGREWDSDRIAHHHTDALIPDDPAGFPDWKEFKDEYWLSEHARFSQVFPSTPYRKTVQSLPGNHDIGVGNSIKESVLERFRLFFGEGNSLLTLGNHSIILLDTPSLLNDVNPRIYSPPRDFLDSFPDLLSPTPLHPHVIQDASPLTPPSLAQASPKPVILLSHIPLHRPPDTSCGPHRQSRNPIRIGSGYQYTNTLPEPLSQEILHKTGAKHVFSGDDHDACTVTHEYDDGKQKAEEVTVRTFAWTMGVRQPGFLMVSLLNDGLRNGKETVLVHECLLPDQIGIYLGYVELLVQTLIIVLLNIARRRGALWWWCRCLKPGGGRDEDRGRQEGLLGIIPGEKNTEMEEGAGKKRNRQCSGEFWGELRDLVIVVVPFYLTLLALW</sequence>
<reference evidence="7" key="1">
    <citation type="submission" date="2015-10" db="EMBL/GenBank/DDBJ databases">
        <authorList>
            <person name="Regsiter A."/>
            <person name="william w."/>
        </authorList>
    </citation>
    <scope>NUCLEOTIDE SEQUENCE</scope>
    <source>
        <strain evidence="7">Montdore</strain>
    </source>
</reference>
<feature type="domain" description="Calcineurin-like phosphoesterase" evidence="6">
    <location>
        <begin position="106"/>
        <end position="345"/>
    </location>
</feature>
<keyword evidence="3 5" id="KW-1133">Transmembrane helix</keyword>
<evidence type="ECO:0000313" key="8">
    <source>
        <dbReference type="Proteomes" id="UP001412239"/>
    </source>
</evidence>
<comment type="subcellular location">
    <subcellularLocation>
        <location evidence="1">Membrane</location>
        <topology evidence="1">Multi-pass membrane protein</topology>
    </subcellularLocation>
</comment>
<keyword evidence="4 5" id="KW-0472">Membrane</keyword>
<dbReference type="Gene3D" id="3.60.21.10">
    <property type="match status" value="1"/>
</dbReference>
<dbReference type="InterPro" id="IPR004843">
    <property type="entry name" value="Calcineurin-like_PHP"/>
</dbReference>
<feature type="transmembrane region" description="Helical" evidence="5">
    <location>
        <begin position="12"/>
        <end position="33"/>
    </location>
</feature>
<dbReference type="AlphaFoldDB" id="A0A292Q847"/>
<evidence type="ECO:0000313" key="7">
    <source>
        <dbReference type="EMBL" id="CUS14880.1"/>
    </source>
</evidence>
<proteinExistence type="predicted"/>
<dbReference type="GO" id="GO:0016787">
    <property type="term" value="F:hydrolase activity"/>
    <property type="evidence" value="ECO:0007669"/>
    <property type="project" value="InterPro"/>
</dbReference>
<dbReference type="PANTHER" id="PTHR13315:SF4">
    <property type="entry name" value="METALLOPHOSPHOESTERASE, ISOFORM E"/>
    <property type="match status" value="1"/>
</dbReference>
<name>A0A292Q847_9PEZI</name>
<dbReference type="PANTHER" id="PTHR13315">
    <property type="entry name" value="METALLO PHOSPHOESTERASE RELATED"/>
    <property type="match status" value="1"/>
</dbReference>
<evidence type="ECO:0000256" key="2">
    <source>
        <dbReference type="ARBA" id="ARBA00022692"/>
    </source>
</evidence>
<organism evidence="7 8">
    <name type="scientific">Tuber aestivum</name>
    <name type="common">summer truffle</name>
    <dbReference type="NCBI Taxonomy" id="59557"/>
    <lineage>
        <taxon>Eukaryota</taxon>
        <taxon>Fungi</taxon>
        <taxon>Dikarya</taxon>
        <taxon>Ascomycota</taxon>
        <taxon>Pezizomycotina</taxon>
        <taxon>Pezizomycetes</taxon>
        <taxon>Pezizales</taxon>
        <taxon>Tuberaceae</taxon>
        <taxon>Tuber</taxon>
    </lineage>
</organism>
<evidence type="ECO:0000259" key="6">
    <source>
        <dbReference type="Pfam" id="PF00149"/>
    </source>
</evidence>
<feature type="transmembrane region" description="Helical" evidence="5">
    <location>
        <begin position="407"/>
        <end position="428"/>
    </location>
</feature>